<keyword evidence="1 2" id="KW-0238">DNA-binding</keyword>
<evidence type="ECO:0000256" key="2">
    <source>
        <dbReference type="PROSITE-ProRule" id="PRU00335"/>
    </source>
</evidence>
<dbReference type="InterPro" id="IPR001647">
    <property type="entry name" value="HTH_TetR"/>
</dbReference>
<gene>
    <name evidence="5" type="ORF">HYN46_11585</name>
</gene>
<protein>
    <submittedName>
        <fullName evidence="5">TetR/AcrR family transcriptional regulator</fullName>
    </submittedName>
</protein>
<dbReference type="GO" id="GO:0003677">
    <property type="term" value="F:DNA binding"/>
    <property type="evidence" value="ECO:0007669"/>
    <property type="project" value="UniProtKB-UniRule"/>
</dbReference>
<accession>A0A345P812</accession>
<dbReference type="RefSeq" id="WP_114899529.1">
    <property type="nucleotide sequence ID" value="NZ_CP031222.1"/>
</dbReference>
<dbReference type="Gene3D" id="1.10.357.10">
    <property type="entry name" value="Tetracycline Repressor, domain 2"/>
    <property type="match status" value="1"/>
</dbReference>
<dbReference type="SUPFAM" id="SSF46689">
    <property type="entry name" value="Homeodomain-like"/>
    <property type="match status" value="1"/>
</dbReference>
<dbReference type="OrthoDB" id="9790413at2"/>
<evidence type="ECO:0000256" key="1">
    <source>
        <dbReference type="ARBA" id="ARBA00023125"/>
    </source>
</evidence>
<dbReference type="InterPro" id="IPR009057">
    <property type="entry name" value="Homeodomain-like_sf"/>
</dbReference>
<evidence type="ECO:0000256" key="3">
    <source>
        <dbReference type="SAM" id="MobiDB-lite"/>
    </source>
</evidence>
<feature type="DNA-binding region" description="H-T-H motif" evidence="2">
    <location>
        <begin position="68"/>
        <end position="87"/>
    </location>
</feature>
<feature type="region of interest" description="Disordered" evidence="3">
    <location>
        <begin position="1"/>
        <end position="40"/>
    </location>
</feature>
<keyword evidence="6" id="KW-1185">Reference proteome</keyword>
<sequence length="257" mass="29200">MSHSAAENEQTTVTDLSTEAKEANAAATTTKRRSFKGMSLEERQAERRERLMEAGLQAYGTQGFFSVTVRDICIEAKLTERYFYESFKNSEALFDAIYMRLIEELQQRIMTAVMQAAPDPRMMIQLGLTAFFQLLRDEQRVTRILFIDAILVHENDGASIYKAVKRFDVMTQSFIALMVPRAQEYMALVSLISTGLTGYVSHLATRWAIGGFKEPMDDVLNACMVIYEALLLSIEQSGKNATDFWKMQKQTSYKAKS</sequence>
<evidence type="ECO:0000313" key="5">
    <source>
        <dbReference type="EMBL" id="AXI03421.1"/>
    </source>
</evidence>
<dbReference type="KEGG" id="mbah:HYN46_11585"/>
<name>A0A345P812_9GAMM</name>
<feature type="compositionally biased region" description="Polar residues" evidence="3">
    <location>
        <begin position="1"/>
        <end position="17"/>
    </location>
</feature>
<proteinExistence type="predicted"/>
<evidence type="ECO:0000313" key="6">
    <source>
        <dbReference type="Proteomes" id="UP000253940"/>
    </source>
</evidence>
<dbReference type="PANTHER" id="PTHR43479:SF11">
    <property type="entry name" value="ACREF_ENVCD OPERON REPRESSOR-RELATED"/>
    <property type="match status" value="1"/>
</dbReference>
<dbReference type="InterPro" id="IPR050624">
    <property type="entry name" value="HTH-type_Tx_Regulator"/>
</dbReference>
<dbReference type="EMBL" id="CP031222">
    <property type="protein sequence ID" value="AXI03421.1"/>
    <property type="molecule type" value="Genomic_DNA"/>
</dbReference>
<reference evidence="5 6" key="1">
    <citation type="submission" date="2018-07" db="EMBL/GenBank/DDBJ databases">
        <title>Genome sequencing of Moraxellaceae gen. HYN0046.</title>
        <authorList>
            <person name="Kim M."/>
            <person name="Yi H."/>
        </authorList>
    </citation>
    <scope>NUCLEOTIDE SEQUENCE [LARGE SCALE GENOMIC DNA]</scope>
    <source>
        <strain evidence="5 6">HYN0046</strain>
    </source>
</reference>
<dbReference type="Proteomes" id="UP000253940">
    <property type="component" value="Chromosome"/>
</dbReference>
<feature type="domain" description="HTH tetR-type" evidence="4">
    <location>
        <begin position="45"/>
        <end position="105"/>
    </location>
</feature>
<dbReference type="AlphaFoldDB" id="A0A345P812"/>
<evidence type="ECO:0000259" key="4">
    <source>
        <dbReference type="PROSITE" id="PS50977"/>
    </source>
</evidence>
<organism evidence="5 6">
    <name type="scientific">Aquirhabdus parva</name>
    <dbReference type="NCBI Taxonomy" id="2283318"/>
    <lineage>
        <taxon>Bacteria</taxon>
        <taxon>Pseudomonadati</taxon>
        <taxon>Pseudomonadota</taxon>
        <taxon>Gammaproteobacteria</taxon>
        <taxon>Moraxellales</taxon>
        <taxon>Moraxellaceae</taxon>
        <taxon>Aquirhabdus</taxon>
    </lineage>
</organism>
<dbReference type="PROSITE" id="PS50977">
    <property type="entry name" value="HTH_TETR_2"/>
    <property type="match status" value="1"/>
</dbReference>
<dbReference type="Pfam" id="PF00440">
    <property type="entry name" value="TetR_N"/>
    <property type="match status" value="1"/>
</dbReference>
<dbReference type="PANTHER" id="PTHR43479">
    <property type="entry name" value="ACREF/ENVCD OPERON REPRESSOR-RELATED"/>
    <property type="match status" value="1"/>
</dbReference>